<dbReference type="STRING" id="1127673.GLIP_0714"/>
<dbReference type="SUPFAM" id="SSF52540">
    <property type="entry name" value="P-loop containing nucleoside triphosphate hydrolases"/>
    <property type="match status" value="1"/>
</dbReference>
<proteinExistence type="predicted"/>
<gene>
    <name evidence="1" type="ORF">GLIP_0714</name>
</gene>
<evidence type="ECO:0000313" key="1">
    <source>
        <dbReference type="EMBL" id="GAC13360.1"/>
    </source>
</evidence>
<name>K6YPY0_9ALTE</name>
<comment type="caution">
    <text evidence="1">The sequence shown here is derived from an EMBL/GenBank/DDBJ whole genome shotgun (WGS) entry which is preliminary data.</text>
</comment>
<organism evidence="1 2">
    <name type="scientific">Aliiglaciecola lipolytica E3</name>
    <dbReference type="NCBI Taxonomy" id="1127673"/>
    <lineage>
        <taxon>Bacteria</taxon>
        <taxon>Pseudomonadati</taxon>
        <taxon>Pseudomonadota</taxon>
        <taxon>Gammaproteobacteria</taxon>
        <taxon>Alteromonadales</taxon>
        <taxon>Alteromonadaceae</taxon>
        <taxon>Aliiglaciecola</taxon>
    </lineage>
</organism>
<evidence type="ECO:0008006" key="3">
    <source>
        <dbReference type="Google" id="ProtNLM"/>
    </source>
</evidence>
<protein>
    <recommendedName>
        <fullName evidence="3">Sulfotransferase domain-containing protein</fullName>
    </recommendedName>
</protein>
<dbReference type="Gene3D" id="3.40.50.300">
    <property type="entry name" value="P-loop containing nucleotide triphosphate hydrolases"/>
    <property type="match status" value="1"/>
</dbReference>
<dbReference type="OrthoDB" id="7705145at2"/>
<evidence type="ECO:0000313" key="2">
    <source>
        <dbReference type="Proteomes" id="UP000006334"/>
    </source>
</evidence>
<dbReference type="InterPro" id="IPR027417">
    <property type="entry name" value="P-loop_NTPase"/>
</dbReference>
<dbReference type="AlphaFoldDB" id="K6YPY0"/>
<dbReference type="Proteomes" id="UP000006334">
    <property type="component" value="Unassembled WGS sequence"/>
</dbReference>
<dbReference type="EMBL" id="BAEN01000018">
    <property type="protein sequence ID" value="GAC13360.1"/>
    <property type="molecule type" value="Genomic_DNA"/>
</dbReference>
<accession>K6YPY0</accession>
<dbReference type="RefSeq" id="WP_008843180.1">
    <property type="nucleotide sequence ID" value="NZ_BAEN01000018.1"/>
</dbReference>
<sequence length="207" mass="24282">MQQIVVNSFGGCGSKHLTKAISRSTGNYSLEKIHLHERFPSNLKNKKIAKMVFLYADPYSVIKSFFWRQQVKSERHGFNSKSGKGIQTWPFQHCKNIDGVFGSLNPDWTIKEFLEHGEDLFKLEEFLDNWLEASVKFPIMFLRYDSMWDHIDEVSRFLDIDTTLALGQKFCRTSEKMPLNDKQQAEFERIYETLSEKVSSLEDVFYK</sequence>
<reference evidence="1 2" key="1">
    <citation type="journal article" date="2017" name="Antonie Van Leeuwenhoek">
        <title>Rhizobium rhizosphaerae sp. nov., a novel species isolated from rice rhizosphere.</title>
        <authorList>
            <person name="Zhao J.J."/>
            <person name="Zhang J."/>
            <person name="Zhang R.J."/>
            <person name="Zhang C.W."/>
            <person name="Yin H.Q."/>
            <person name="Zhang X.X."/>
        </authorList>
    </citation>
    <scope>NUCLEOTIDE SEQUENCE [LARGE SCALE GENOMIC DNA]</scope>
    <source>
        <strain evidence="1 2">E3</strain>
    </source>
</reference>
<dbReference type="eggNOG" id="ENOG503382C">
    <property type="taxonomic scope" value="Bacteria"/>
</dbReference>
<keyword evidence="2" id="KW-1185">Reference proteome</keyword>